<reference evidence="2" key="1">
    <citation type="journal article" date="2022" name="Mol. Ecol. Resour.">
        <title>The genomes of chicory, endive, great burdock and yacon provide insights into Asteraceae palaeo-polyploidization history and plant inulin production.</title>
        <authorList>
            <person name="Fan W."/>
            <person name="Wang S."/>
            <person name="Wang H."/>
            <person name="Wang A."/>
            <person name="Jiang F."/>
            <person name="Liu H."/>
            <person name="Zhao H."/>
            <person name="Xu D."/>
            <person name="Zhang Y."/>
        </authorList>
    </citation>
    <scope>NUCLEOTIDE SEQUENCE [LARGE SCALE GENOMIC DNA]</scope>
    <source>
        <strain evidence="2">cv. Niubang</strain>
    </source>
</reference>
<sequence length="154" mass="17112">MGNSISFVCCPNELVRQRGEVLVIKEDGESLRFKDGILVKDVLSAYPYHKIIRCCSERTVVPIETQLSCNWLYLLLPVGLALSEVVYKSLVQSVASQNLIANGAYRIKIEMENKEKGDGGNNRQAHKGIGSHCSSTYKWKPILKSIPEMASPSI</sequence>
<proteinExistence type="predicted"/>
<evidence type="ECO:0000313" key="1">
    <source>
        <dbReference type="EMBL" id="KAI3667844.1"/>
    </source>
</evidence>
<name>A0ACB8XKA7_ARCLA</name>
<reference evidence="1 2" key="2">
    <citation type="journal article" date="2022" name="Mol. Ecol. Resour.">
        <title>The genomes of chicory, endive, great burdock and yacon provide insights into Asteraceae paleo-polyploidization history and plant inulin production.</title>
        <authorList>
            <person name="Fan W."/>
            <person name="Wang S."/>
            <person name="Wang H."/>
            <person name="Wang A."/>
            <person name="Jiang F."/>
            <person name="Liu H."/>
            <person name="Zhao H."/>
            <person name="Xu D."/>
            <person name="Zhang Y."/>
        </authorList>
    </citation>
    <scope>NUCLEOTIDE SEQUENCE [LARGE SCALE GENOMIC DNA]</scope>
    <source>
        <strain evidence="2">cv. Niubang</strain>
    </source>
</reference>
<keyword evidence="2" id="KW-1185">Reference proteome</keyword>
<protein>
    <submittedName>
        <fullName evidence="1">Uncharacterized protein</fullName>
    </submittedName>
</protein>
<evidence type="ECO:0000313" key="2">
    <source>
        <dbReference type="Proteomes" id="UP001055879"/>
    </source>
</evidence>
<comment type="caution">
    <text evidence="1">The sequence shown here is derived from an EMBL/GenBank/DDBJ whole genome shotgun (WGS) entry which is preliminary data.</text>
</comment>
<organism evidence="1 2">
    <name type="scientific">Arctium lappa</name>
    <name type="common">Greater burdock</name>
    <name type="synonym">Lappa major</name>
    <dbReference type="NCBI Taxonomy" id="4217"/>
    <lineage>
        <taxon>Eukaryota</taxon>
        <taxon>Viridiplantae</taxon>
        <taxon>Streptophyta</taxon>
        <taxon>Embryophyta</taxon>
        <taxon>Tracheophyta</taxon>
        <taxon>Spermatophyta</taxon>
        <taxon>Magnoliopsida</taxon>
        <taxon>eudicotyledons</taxon>
        <taxon>Gunneridae</taxon>
        <taxon>Pentapetalae</taxon>
        <taxon>asterids</taxon>
        <taxon>campanulids</taxon>
        <taxon>Asterales</taxon>
        <taxon>Asteraceae</taxon>
        <taxon>Carduoideae</taxon>
        <taxon>Cardueae</taxon>
        <taxon>Arctiinae</taxon>
        <taxon>Arctium</taxon>
    </lineage>
</organism>
<gene>
    <name evidence="1" type="ORF">L6452_42914</name>
</gene>
<dbReference type="EMBL" id="CM042063">
    <property type="protein sequence ID" value="KAI3667844.1"/>
    <property type="molecule type" value="Genomic_DNA"/>
</dbReference>
<accession>A0ACB8XKA7</accession>
<dbReference type="Proteomes" id="UP001055879">
    <property type="component" value="Linkage Group LG17"/>
</dbReference>